<dbReference type="Proteomes" id="UP000780690">
    <property type="component" value="Unassembled WGS sequence"/>
</dbReference>
<dbReference type="Gene3D" id="3.40.630.30">
    <property type="match status" value="1"/>
</dbReference>
<organism evidence="2 3">
    <name type="scientific">Candidatus Pantoea formicae</name>
    <dbReference type="NCBI Taxonomy" id="2608355"/>
    <lineage>
        <taxon>Bacteria</taxon>
        <taxon>Pseudomonadati</taxon>
        <taxon>Pseudomonadota</taxon>
        <taxon>Gammaproteobacteria</taxon>
        <taxon>Enterobacterales</taxon>
        <taxon>Erwiniaceae</taxon>
        <taxon>Pantoea</taxon>
    </lineage>
</organism>
<evidence type="ECO:0000256" key="1">
    <source>
        <dbReference type="SAM" id="MobiDB-lite"/>
    </source>
</evidence>
<evidence type="ECO:0000313" key="3">
    <source>
        <dbReference type="Proteomes" id="UP000780690"/>
    </source>
</evidence>
<evidence type="ECO:0000313" key="2">
    <source>
        <dbReference type="EMBL" id="NIF03789.1"/>
    </source>
</evidence>
<reference evidence="2 3" key="1">
    <citation type="journal article" date="2019" name="bioRxiv">
        <title>Bacteria contribute to plant secondary compound degradation in a generalist herbivore system.</title>
        <authorList>
            <person name="Francoeur C.B."/>
            <person name="Khadempour L."/>
            <person name="Moreira-Soto R.D."/>
            <person name="Gotting K."/>
            <person name="Book A.J."/>
            <person name="Pinto-Tomas A.A."/>
            <person name="Keefover-Ring K."/>
            <person name="Currie C.R."/>
        </authorList>
    </citation>
    <scope>NUCLEOTIDE SEQUENCE [LARGE SCALE GENOMIC DNA]</scope>
    <source>
        <strain evidence="2 3">Acro-805</strain>
    </source>
</reference>
<evidence type="ECO:0008006" key="4">
    <source>
        <dbReference type="Google" id="ProtNLM"/>
    </source>
</evidence>
<keyword evidence="3" id="KW-1185">Reference proteome</keyword>
<dbReference type="InterPro" id="IPR001690">
    <property type="entry name" value="Autoind_synthase"/>
</dbReference>
<accession>A0ABX0R4H8</accession>
<dbReference type="EMBL" id="VWXD01000025">
    <property type="protein sequence ID" value="NIF03789.1"/>
    <property type="molecule type" value="Genomic_DNA"/>
</dbReference>
<proteinExistence type="predicted"/>
<sequence length="98" mass="10930">MGNAGTFDVSYEELRTTRASELYRLRKQTFSDRLDWDVVCSQGRESLRWTDIKAMPASRGSPAAGTGAMESPAVTAGGHHMLLRSYRREYGSNLRSAE</sequence>
<gene>
    <name evidence="2" type="ORF">F3J38_27740</name>
</gene>
<comment type="caution">
    <text evidence="2">The sequence shown here is derived from an EMBL/GenBank/DDBJ whole genome shotgun (WGS) entry which is preliminary data.</text>
</comment>
<dbReference type="Pfam" id="PF00765">
    <property type="entry name" value="Autoind_synth"/>
    <property type="match status" value="1"/>
</dbReference>
<protein>
    <recommendedName>
        <fullName evidence="4">Acyl-homoserine-lactone synthase</fullName>
    </recommendedName>
</protein>
<feature type="region of interest" description="Disordered" evidence="1">
    <location>
        <begin position="56"/>
        <end position="76"/>
    </location>
</feature>
<name>A0ABX0R4H8_9GAMM</name>
<dbReference type="RefSeq" id="WP_167144524.1">
    <property type="nucleotide sequence ID" value="NZ_VWXD01000025.1"/>
</dbReference>